<gene>
    <name evidence="3" type="ORF">SAMN02745114_00212</name>
</gene>
<feature type="transmembrane region" description="Helical" evidence="2">
    <location>
        <begin position="752"/>
        <end position="777"/>
    </location>
</feature>
<dbReference type="GO" id="GO:0000166">
    <property type="term" value="F:nucleotide binding"/>
    <property type="evidence" value="ECO:0007669"/>
    <property type="project" value="InterPro"/>
</dbReference>
<sequence length="807" mass="89976">MSDNNLSIDEIIKKAEIIKAQAEQQLKDAQKNLDEMARSAIDEVTIDSEAVMKKVEELSDEEEDIKEFVPSKSKKASEKTIAFPKFSKKKPIKTYDDFDVKEHTQILPKSANKTKVLDSDDDEIFEKPIIPTDKTRPVILTPKSENKSPDRLQEVPTIVARENLSKYLDGNDDLEEETGIQMCFEGFDDMTEEVPTIDEEEAEKLLNEQRKEKVNKFRLFGPDETDTELGDRDYEEKDYKTKDDRQAILTSLLKKKSRIGIQTIISCVLFGILLLLTVFKDTEYLPQSIAENDKFFITASVLSLLTIVVNFNIFIHGFNFKKGINSDFSVSLLSLVVSAQTIAFAAHEDLWLNNGVFLGSALAFAYILALLGKRQILIRIIDNFDFIINSGEIYCLENIANVLDVKVLCRGNVDEDDAIIKTSVKTDLPTNFMEISCKSEPSDKTARVLTPLMFLLSGLLLVIIGLKDNWGTGINTAVCALTISTPVSLLFIMNNVLTDMSAELDKYGARVCGFEGAQMAASTDAIVLEAANLFGSQGCDLHGIKVFNNTKIDDAIIYAAAVIIKTKSPLAHVFDDVIIGKQSILPKVDSVQYEEQMGTSAWVYHKKVLVGNRNLLINHGVNVPKISFEQKYTRRNRKALYLAVDGKIMAMFVVSYSADPDLKRELIKLEKTGITLIVKSSDPYINEESLANLFDLPKGYIKVMNRQAARVFEKYSDMQVEKSPAYVVHNGTAKGLISSMRGALTVNSTKRIIAFLTTFGSTLGFATVATLGIVGWYSQITDTAIIVSQIVWSAFVLAVSKLRRIGF</sequence>
<keyword evidence="2" id="KW-1133">Transmembrane helix</keyword>
<feature type="coiled-coil region" evidence="1">
    <location>
        <begin position="12"/>
        <end position="61"/>
    </location>
</feature>
<dbReference type="OrthoDB" id="1862699at2"/>
<feature type="transmembrane region" description="Helical" evidence="2">
    <location>
        <begin position="327"/>
        <end position="345"/>
    </location>
</feature>
<keyword evidence="1" id="KW-0175">Coiled coil</keyword>
<dbReference type="STRING" id="290054.SAMN02745114_00212"/>
<dbReference type="RefSeq" id="WP_078767718.1">
    <property type="nucleotide sequence ID" value="NZ_FUWW01000002.1"/>
</dbReference>
<evidence type="ECO:0000313" key="4">
    <source>
        <dbReference type="Proteomes" id="UP000190657"/>
    </source>
</evidence>
<proteinExistence type="predicted"/>
<dbReference type="Gene3D" id="3.40.1110.10">
    <property type="entry name" value="Calcium-transporting ATPase, cytoplasmic domain N"/>
    <property type="match status" value="1"/>
</dbReference>
<keyword evidence="4" id="KW-1185">Reference proteome</keyword>
<evidence type="ECO:0000256" key="1">
    <source>
        <dbReference type="SAM" id="Coils"/>
    </source>
</evidence>
<evidence type="ECO:0008006" key="5">
    <source>
        <dbReference type="Google" id="ProtNLM"/>
    </source>
</evidence>
<dbReference type="InterPro" id="IPR023299">
    <property type="entry name" value="ATPase_P-typ_cyto_dom_N"/>
</dbReference>
<accession>A0A1T4K0M8</accession>
<dbReference type="SUPFAM" id="SSF81660">
    <property type="entry name" value="Metal cation-transporting ATPase, ATP-binding domain N"/>
    <property type="match status" value="1"/>
</dbReference>
<feature type="transmembrane region" description="Helical" evidence="2">
    <location>
        <begin position="351"/>
        <end position="371"/>
    </location>
</feature>
<organism evidence="3 4">
    <name type="scientific">Eubacterium coprostanoligenes</name>
    <dbReference type="NCBI Taxonomy" id="290054"/>
    <lineage>
        <taxon>Bacteria</taxon>
        <taxon>Bacillati</taxon>
        <taxon>Bacillota</taxon>
        <taxon>Clostridia</taxon>
        <taxon>Eubacteriales</taxon>
        <taxon>Eubacteriaceae</taxon>
        <taxon>Eubacterium</taxon>
    </lineage>
</organism>
<protein>
    <recommendedName>
        <fullName evidence="5">Cu+-exporting ATPase</fullName>
    </recommendedName>
</protein>
<feature type="transmembrane region" description="Helical" evidence="2">
    <location>
        <begin position="472"/>
        <end position="492"/>
    </location>
</feature>
<dbReference type="EMBL" id="FUWW01000002">
    <property type="protein sequence ID" value="SJZ35825.1"/>
    <property type="molecule type" value="Genomic_DNA"/>
</dbReference>
<dbReference type="InterPro" id="IPR023214">
    <property type="entry name" value="HAD_sf"/>
</dbReference>
<keyword evidence="2" id="KW-0812">Transmembrane</keyword>
<feature type="transmembrane region" description="Helical" evidence="2">
    <location>
        <begin position="783"/>
        <end position="802"/>
    </location>
</feature>
<name>A0A1T4K0M8_9FIRM</name>
<feature type="transmembrane region" description="Helical" evidence="2">
    <location>
        <begin position="448"/>
        <end position="466"/>
    </location>
</feature>
<dbReference type="Proteomes" id="UP000190657">
    <property type="component" value="Unassembled WGS sequence"/>
</dbReference>
<evidence type="ECO:0000256" key="2">
    <source>
        <dbReference type="SAM" id="Phobius"/>
    </source>
</evidence>
<dbReference type="AlphaFoldDB" id="A0A1T4K0M8"/>
<keyword evidence="2" id="KW-0472">Membrane</keyword>
<evidence type="ECO:0000313" key="3">
    <source>
        <dbReference type="EMBL" id="SJZ35825.1"/>
    </source>
</evidence>
<dbReference type="Gene3D" id="3.40.50.1000">
    <property type="entry name" value="HAD superfamily/HAD-like"/>
    <property type="match status" value="1"/>
</dbReference>
<feature type="transmembrane region" description="Helical" evidence="2">
    <location>
        <begin position="295"/>
        <end position="315"/>
    </location>
</feature>
<reference evidence="3 4" key="1">
    <citation type="submission" date="2017-02" db="EMBL/GenBank/DDBJ databases">
        <authorList>
            <person name="Peterson S.W."/>
        </authorList>
    </citation>
    <scope>NUCLEOTIDE SEQUENCE [LARGE SCALE GENOMIC DNA]</scope>
    <source>
        <strain evidence="3 4">ATCC 51222</strain>
    </source>
</reference>
<feature type="transmembrane region" description="Helical" evidence="2">
    <location>
        <begin position="259"/>
        <end position="279"/>
    </location>
</feature>